<dbReference type="PANTHER" id="PTHR43775:SF51">
    <property type="entry name" value="INACTIVE PHENOLPHTHIOCEROL SYNTHESIS POLYKETIDE SYNTHASE TYPE I PKS1-RELATED"/>
    <property type="match status" value="1"/>
</dbReference>
<dbReference type="RefSeq" id="WP_336535291.1">
    <property type="nucleotide sequence ID" value="NZ_JBBAYL010000002.1"/>
</dbReference>
<dbReference type="PROSITE" id="PS52004">
    <property type="entry name" value="KS3_2"/>
    <property type="match status" value="1"/>
</dbReference>
<keyword evidence="6" id="KW-0012">Acyltransferase</keyword>
<dbReference type="InterPro" id="IPR014030">
    <property type="entry name" value="Ketoacyl_synth_N"/>
</dbReference>
<keyword evidence="2" id="KW-0597">Phosphoprotein</keyword>
<dbReference type="Pfam" id="PF16197">
    <property type="entry name" value="KAsynt_C_assoc"/>
    <property type="match status" value="1"/>
</dbReference>
<dbReference type="Pfam" id="PF00698">
    <property type="entry name" value="Acyl_transf_1"/>
    <property type="match status" value="1"/>
</dbReference>
<dbReference type="InterPro" id="IPR014043">
    <property type="entry name" value="Acyl_transferase_dom"/>
</dbReference>
<dbReference type="EMBL" id="JBBAYM010000001">
    <property type="protein sequence ID" value="MEI5607595.1"/>
    <property type="molecule type" value="Genomic_DNA"/>
</dbReference>
<feature type="compositionally biased region" description="Low complexity" evidence="7">
    <location>
        <begin position="917"/>
        <end position="937"/>
    </location>
</feature>
<dbReference type="InterPro" id="IPR029058">
    <property type="entry name" value="AB_hydrolase_fold"/>
</dbReference>
<dbReference type="PROSITE" id="PS50075">
    <property type="entry name" value="CARRIER"/>
    <property type="match status" value="1"/>
</dbReference>
<dbReference type="InterPro" id="IPR020841">
    <property type="entry name" value="PKS_Beta-ketoAc_synthase_dom"/>
</dbReference>
<dbReference type="Gene3D" id="3.40.366.10">
    <property type="entry name" value="Malonyl-Coenzyme A Acyl Carrier Protein, domain 2"/>
    <property type="match status" value="1"/>
</dbReference>
<dbReference type="InterPro" id="IPR016039">
    <property type="entry name" value="Thiolase-like"/>
</dbReference>
<dbReference type="Pfam" id="PF02801">
    <property type="entry name" value="Ketoacyl-synt_C"/>
    <property type="match status" value="1"/>
</dbReference>
<dbReference type="SMART" id="SM00827">
    <property type="entry name" value="PKS_AT"/>
    <property type="match status" value="1"/>
</dbReference>
<dbReference type="PROSITE" id="PS00606">
    <property type="entry name" value="KS3_1"/>
    <property type="match status" value="1"/>
</dbReference>
<keyword evidence="5" id="KW-0511">Multifunctional enzyme</keyword>
<feature type="region of interest" description="Disordered" evidence="7">
    <location>
        <begin position="1"/>
        <end position="23"/>
    </location>
</feature>
<feature type="region of interest" description="Disordered" evidence="7">
    <location>
        <begin position="1245"/>
        <end position="1266"/>
    </location>
</feature>
<dbReference type="SUPFAM" id="SSF47336">
    <property type="entry name" value="ACP-like"/>
    <property type="match status" value="1"/>
</dbReference>
<dbReference type="Proteomes" id="UP001365781">
    <property type="component" value="Unassembled WGS sequence"/>
</dbReference>
<accession>A0ABU8G344</accession>
<sequence>MTDMPEHENRTDESVGSDGSDGFADDDIAVIGLAGRFPGADTVEEFWENIAVGRESVRPVGEEEFLAAGGDPADLSDPSLVRRASVIEGIDLFDAAFFGYSPAEAAIVDPQQRLLLECAYHALEAAGYAADREGRTIGVYAGAGDSRYYASHVYPRFAGRPGSVELVHTTAANSLGTLATRVSYELGLTGPSLSLQTACSTGLVAVHTACQDLLNLSCDIALAGAVSVNPSAKLGYQHVPGGVFSPDGTCRAFDAAAAGTVPGDGVGVVVLKRLSDALADGDRIRAVVKGSAVNNDGRRKVGFSAPSTEGQCEAILMAQTLAGVDADSIGYLEAHGTGTSLGDPIEVEALTRVFRETTDRRQFCALGSVKPNIGHLGAAAGLAGFIKAVLVLEHRQIPPVAHFRNPNPLIDLAESPFRVPAGLEEWRSEDGPRRAGVSAFGIGGTNAHVVLEEAPAVPERPEPREDAPGARWQVLPLSARTPGALRGQGDRLAAYLSDRPGADLAEVSHTLRTRRPPMPHRAAVVAGSGGGAVEALRHPLSDTPAEGADRPPRTAFLLPGGGAHHPGMGAELYRSCAPYRDVVDHCAGILRPVLGRDLRESMYGSDTADPGVLGLLSVVVTEYALATVLMERGVRPDALIGHSLGEFTAACLAGVMELEDMLPLVAERARLMVAAGGATVSVALGEEELRPRLTGGLSLSVVNGPDACTVAGDEEAVAALERRLLAEEVPHRRLTLALAAHSHLLDPILGEFAEAVRGVTLRPPRIPYVTDSTGTWVTDEQATSVGHWVDQLRRTVRFADGLAALWEGGEPLLVEVGPGDTLSKLARACLPEASPTTVVTMRHARSARSDAEVFTEALARLWTAGVPVDLAPLDGDRDHGPGVSLPGYAFDRRSHWIDPPRVSVRPGPDGAPPPHPADGADASTATGPSPATTGPSTRALAPRPHLRTPYVAPRSDLESTVAGQWQAVLGVEPVGVHDNFFDLGGDSMRGVILAGRLRRAGVLDVPGSAVLAAPTVADLLDRAGRRGAGRDAFAPVLPLRTAGDRRPLFCLHPGGGIGWRYAGLLAHLGEEQPVHALQARGLDGVAPPAGDAKEMVAFYLELLREIQPEGPYRLLGWSYGGMVAHAMATTLQGEGERVELLAMLDSPLLHLHPPSPEVAERQVAALVSRLTGVHPTPGAPADVAALLRLLDASGPAPGAEVTAEEAAAIARVMRNNLRVAPEFSLDVFHGDVLFFSAIGGAAAGADGSDDVSDDPSDDPSDAPDKAEEWSAYVDGVIDDHQVPCGHYEMTEPEPIARIGEVVASALRALDD</sequence>
<evidence type="ECO:0000313" key="10">
    <source>
        <dbReference type="EMBL" id="MEI5607595.1"/>
    </source>
</evidence>
<reference evidence="10 11" key="1">
    <citation type="submission" date="2024-03" db="EMBL/GenBank/DDBJ databases">
        <title>First Report of Pectobacterium brasiliscabiei causing potato scab in china.</title>
        <authorList>
            <person name="Handique U."/>
        </authorList>
    </citation>
    <scope>NUCLEOTIDE SEQUENCE [LARGE SCALE GENOMIC DNA]</scope>
    <source>
        <strain evidence="10 11">ZRIMU1503</strain>
    </source>
</reference>
<evidence type="ECO:0000256" key="1">
    <source>
        <dbReference type="ARBA" id="ARBA00022450"/>
    </source>
</evidence>
<dbReference type="InterPro" id="IPR016035">
    <property type="entry name" value="Acyl_Trfase/lysoPLipase"/>
</dbReference>
<evidence type="ECO:0000259" key="9">
    <source>
        <dbReference type="PROSITE" id="PS52004"/>
    </source>
</evidence>
<dbReference type="Gene3D" id="3.40.47.10">
    <property type="match status" value="1"/>
</dbReference>
<evidence type="ECO:0000256" key="6">
    <source>
        <dbReference type="ARBA" id="ARBA00023315"/>
    </source>
</evidence>
<dbReference type="Pfam" id="PF00109">
    <property type="entry name" value="ketoacyl-synt"/>
    <property type="match status" value="1"/>
</dbReference>
<comment type="caution">
    <text evidence="10">The sequence shown here is derived from an EMBL/GenBank/DDBJ whole genome shotgun (WGS) entry which is preliminary data.</text>
</comment>
<dbReference type="SUPFAM" id="SSF53901">
    <property type="entry name" value="Thiolase-like"/>
    <property type="match status" value="1"/>
</dbReference>
<dbReference type="CDD" id="cd00833">
    <property type="entry name" value="PKS"/>
    <property type="match status" value="1"/>
</dbReference>
<evidence type="ECO:0000259" key="8">
    <source>
        <dbReference type="PROSITE" id="PS50075"/>
    </source>
</evidence>
<dbReference type="InterPro" id="IPR009081">
    <property type="entry name" value="PP-bd_ACP"/>
</dbReference>
<evidence type="ECO:0000256" key="5">
    <source>
        <dbReference type="ARBA" id="ARBA00023268"/>
    </source>
</evidence>
<organism evidence="10 11">
    <name type="scientific">Streptomyces brasiliscabiei</name>
    <dbReference type="NCBI Taxonomy" id="2736302"/>
    <lineage>
        <taxon>Bacteria</taxon>
        <taxon>Bacillati</taxon>
        <taxon>Actinomycetota</taxon>
        <taxon>Actinomycetes</taxon>
        <taxon>Kitasatosporales</taxon>
        <taxon>Streptomycetaceae</taxon>
        <taxon>Streptomyces</taxon>
    </lineage>
</organism>
<dbReference type="Gene3D" id="3.30.70.3290">
    <property type="match status" value="1"/>
</dbReference>
<keyword evidence="11" id="KW-1185">Reference proteome</keyword>
<dbReference type="InterPro" id="IPR050091">
    <property type="entry name" value="PKS_NRPS_Biosynth_Enz"/>
</dbReference>
<name>A0ABU8G344_9ACTN</name>
<evidence type="ECO:0000256" key="7">
    <source>
        <dbReference type="SAM" id="MobiDB-lite"/>
    </source>
</evidence>
<evidence type="ECO:0000256" key="4">
    <source>
        <dbReference type="ARBA" id="ARBA00023194"/>
    </source>
</evidence>
<feature type="compositionally biased region" description="Acidic residues" evidence="7">
    <location>
        <begin position="1247"/>
        <end position="1261"/>
    </location>
</feature>
<evidence type="ECO:0000256" key="2">
    <source>
        <dbReference type="ARBA" id="ARBA00022553"/>
    </source>
</evidence>
<dbReference type="InterPro" id="IPR036736">
    <property type="entry name" value="ACP-like_sf"/>
</dbReference>
<keyword evidence="3" id="KW-0808">Transferase</keyword>
<dbReference type="SMART" id="SM00825">
    <property type="entry name" value="PKS_KS"/>
    <property type="match status" value="1"/>
</dbReference>
<proteinExistence type="predicted"/>
<keyword evidence="4" id="KW-0045">Antibiotic biosynthesis</keyword>
<feature type="domain" description="Carrier" evidence="8">
    <location>
        <begin position="952"/>
        <end position="1027"/>
    </location>
</feature>
<dbReference type="SUPFAM" id="SSF52151">
    <property type="entry name" value="FabD/lysophospholipase-like"/>
    <property type="match status" value="1"/>
</dbReference>
<gene>
    <name evidence="10" type="ORF">WB403_00255</name>
</gene>
<dbReference type="SMART" id="SM00823">
    <property type="entry name" value="PKS_PP"/>
    <property type="match status" value="1"/>
</dbReference>
<feature type="domain" description="Ketosynthase family 3 (KS3)" evidence="9">
    <location>
        <begin position="25"/>
        <end position="453"/>
    </location>
</feature>
<evidence type="ECO:0000313" key="11">
    <source>
        <dbReference type="Proteomes" id="UP001365781"/>
    </source>
</evidence>
<dbReference type="InterPro" id="IPR018201">
    <property type="entry name" value="Ketoacyl_synth_AS"/>
</dbReference>
<dbReference type="Pfam" id="PF00550">
    <property type="entry name" value="PP-binding"/>
    <property type="match status" value="1"/>
</dbReference>
<evidence type="ECO:0000256" key="3">
    <source>
        <dbReference type="ARBA" id="ARBA00022679"/>
    </source>
</evidence>
<feature type="compositionally biased region" description="Basic and acidic residues" evidence="7">
    <location>
        <begin position="1"/>
        <end position="13"/>
    </location>
</feature>
<dbReference type="InterPro" id="IPR014031">
    <property type="entry name" value="Ketoacyl_synth_C"/>
</dbReference>
<dbReference type="PANTHER" id="PTHR43775">
    <property type="entry name" value="FATTY ACID SYNTHASE"/>
    <property type="match status" value="1"/>
</dbReference>
<dbReference type="InterPro" id="IPR032821">
    <property type="entry name" value="PKS_assoc"/>
</dbReference>
<dbReference type="SUPFAM" id="SSF55048">
    <property type="entry name" value="Probable ACP-binding domain of malonyl-CoA ACP transacylase"/>
    <property type="match status" value="1"/>
</dbReference>
<dbReference type="Pfam" id="PF00975">
    <property type="entry name" value="Thioesterase"/>
    <property type="match status" value="1"/>
</dbReference>
<dbReference type="Gene3D" id="3.30.70.250">
    <property type="entry name" value="Malonyl-CoA ACP transacylase, ACP-binding"/>
    <property type="match status" value="1"/>
</dbReference>
<protein>
    <submittedName>
        <fullName evidence="10">Beta-ketoacyl synthase N-terminal-like domain-containing protein</fullName>
    </submittedName>
</protein>
<dbReference type="InterPro" id="IPR001031">
    <property type="entry name" value="Thioesterase"/>
</dbReference>
<dbReference type="Gene3D" id="3.40.50.1820">
    <property type="entry name" value="alpha/beta hydrolase"/>
    <property type="match status" value="1"/>
</dbReference>
<dbReference type="SUPFAM" id="SSF53474">
    <property type="entry name" value="alpha/beta-Hydrolases"/>
    <property type="match status" value="1"/>
</dbReference>
<keyword evidence="1" id="KW-0596">Phosphopantetheine</keyword>
<dbReference type="InterPro" id="IPR016036">
    <property type="entry name" value="Malonyl_transacylase_ACP-bd"/>
</dbReference>
<feature type="region of interest" description="Disordered" evidence="7">
    <location>
        <begin position="899"/>
        <end position="950"/>
    </location>
</feature>
<dbReference type="InterPro" id="IPR020806">
    <property type="entry name" value="PKS_PP-bd"/>
</dbReference>
<dbReference type="InterPro" id="IPR001227">
    <property type="entry name" value="Ac_transferase_dom_sf"/>
</dbReference>